<feature type="region of interest" description="Disordered" evidence="1">
    <location>
        <begin position="1"/>
        <end position="26"/>
    </location>
</feature>
<sequence>MFVLFTDGPKLPPPGTRPGMVGTNDPNYQTLAGLHNDAIFGGAAGVQPVPKPPAVGGKVDSQDPNYQTLAGLNNADIFKVKTASAEGASKETSEAPTLAQLNNADIFKDKPAGVPRAPVEYNGKAKTEDPNYQTMAGLNEDIFGTDKKK</sequence>
<dbReference type="PANTHER" id="PTHR21592">
    <property type="entry name" value="CHROMOSOME UNDETERMINED SCAFFOLD_25, WHOLE GENOME SHOTGUN SEQUENCE"/>
    <property type="match status" value="1"/>
</dbReference>
<name>A0A8R1I8X8_CAEJA</name>
<dbReference type="AlphaFoldDB" id="A0A8R1I8X8"/>
<dbReference type="Proteomes" id="UP000005237">
    <property type="component" value="Unassembled WGS sequence"/>
</dbReference>
<evidence type="ECO:0000313" key="2">
    <source>
        <dbReference type="EnsemblMetazoa" id="CJA20479.1"/>
    </source>
</evidence>
<reference evidence="2" key="2">
    <citation type="submission" date="2022-06" db="UniProtKB">
        <authorList>
            <consortium name="EnsemblMetazoa"/>
        </authorList>
    </citation>
    <scope>IDENTIFICATION</scope>
    <source>
        <strain evidence="2">DF5081</strain>
    </source>
</reference>
<feature type="region of interest" description="Disordered" evidence="1">
    <location>
        <begin position="109"/>
        <end position="131"/>
    </location>
</feature>
<dbReference type="PANTHER" id="PTHR21592:SF4">
    <property type="entry name" value="MATH (MEPRIN-ASSOCIATED TRAF HOMOLOGY) DOMAIN CONTAINING"/>
    <property type="match status" value="1"/>
</dbReference>
<dbReference type="EnsemblMetazoa" id="CJA20479.1">
    <property type="protein sequence ID" value="CJA20479.1"/>
    <property type="gene ID" value="WBGene00176051"/>
</dbReference>
<organism evidence="2 3">
    <name type="scientific">Caenorhabditis japonica</name>
    <dbReference type="NCBI Taxonomy" id="281687"/>
    <lineage>
        <taxon>Eukaryota</taxon>
        <taxon>Metazoa</taxon>
        <taxon>Ecdysozoa</taxon>
        <taxon>Nematoda</taxon>
        <taxon>Chromadorea</taxon>
        <taxon>Rhabditida</taxon>
        <taxon>Rhabditina</taxon>
        <taxon>Rhabditomorpha</taxon>
        <taxon>Rhabditoidea</taxon>
        <taxon>Rhabditidae</taxon>
        <taxon>Peloderinae</taxon>
        <taxon>Caenorhabditis</taxon>
    </lineage>
</organism>
<dbReference type="InterPro" id="IPR004296">
    <property type="entry name" value="DUF236"/>
</dbReference>
<reference evidence="3" key="1">
    <citation type="submission" date="2010-08" db="EMBL/GenBank/DDBJ databases">
        <authorList>
            <consortium name="Caenorhabditis japonica Sequencing Consortium"/>
            <person name="Wilson R.K."/>
        </authorList>
    </citation>
    <scope>NUCLEOTIDE SEQUENCE [LARGE SCALE GENOMIC DNA]</scope>
    <source>
        <strain evidence="3">DF5081</strain>
    </source>
</reference>
<proteinExistence type="predicted"/>
<accession>A0A8R1I8X8</accession>
<evidence type="ECO:0000256" key="1">
    <source>
        <dbReference type="SAM" id="MobiDB-lite"/>
    </source>
</evidence>
<keyword evidence="3" id="KW-1185">Reference proteome</keyword>
<evidence type="ECO:0000313" key="3">
    <source>
        <dbReference type="Proteomes" id="UP000005237"/>
    </source>
</evidence>
<protein>
    <submittedName>
        <fullName evidence="2">Uncharacterized protein</fullName>
    </submittedName>
</protein>
<dbReference type="Pfam" id="PF03057">
    <property type="entry name" value="DUF236"/>
    <property type="match status" value="3"/>
</dbReference>